<evidence type="ECO:0000256" key="1">
    <source>
        <dbReference type="ARBA" id="ARBA00023002"/>
    </source>
</evidence>
<gene>
    <name evidence="3" type="ORF">D1114_04650</name>
</gene>
<dbReference type="EMBL" id="QWGP01000003">
    <property type="protein sequence ID" value="RHZ97611.1"/>
    <property type="molecule type" value="Genomic_DNA"/>
</dbReference>
<evidence type="ECO:0000313" key="3">
    <source>
        <dbReference type="EMBL" id="RHZ97611.1"/>
    </source>
</evidence>
<dbReference type="InterPro" id="IPR036188">
    <property type="entry name" value="FAD/NAD-bd_sf"/>
</dbReference>
<dbReference type="InterPro" id="IPR006076">
    <property type="entry name" value="FAD-dep_OxRdtase"/>
</dbReference>
<dbReference type="RefSeq" id="WP_118999421.1">
    <property type="nucleotide sequence ID" value="NZ_QWGP01000003.1"/>
</dbReference>
<name>A0AAX1UQC0_CERSP</name>
<sequence>MPIRAARASLRRMDSDFLIIGGGIAGVSAAARLSELGSVTLLEAEDTLAHHASSRSAALYEPRYGLPPVVELSLASGDFFRAADGILSPRGLLVVGREAEREQFEDETVGMHLERISAEAARAAVPILRPDVTLAARADHAWDIDTDRLLQGFAREARARGARIVTKARVGAIARDGAGWRVEAGESYRARILVNAAGAWADGVAALSGVRPLGLVPYRRSMARIPAPGGHDISRWPMIFGVGESWYAKPDAGALIVSPADEDPQEPHDAWADDMVLAEGLARYEEMVTEPVTRLLASWAGLRTFAPDRVLVIGEDPAAPGFFWLAGQGGYGFQTCPAASRLAADLIGGRSPEVPAALIAALSPDRFA</sequence>
<dbReference type="Gene3D" id="3.50.50.60">
    <property type="entry name" value="FAD/NAD(P)-binding domain"/>
    <property type="match status" value="1"/>
</dbReference>
<dbReference type="SUPFAM" id="SSF51905">
    <property type="entry name" value="FAD/NAD(P)-binding domain"/>
    <property type="match status" value="1"/>
</dbReference>
<reference evidence="3 4" key="1">
    <citation type="submission" date="2018-08" db="EMBL/GenBank/DDBJ databases">
        <title>Draft genome sequence of Rhodobacter sphaeroides FY.</title>
        <authorList>
            <person name="Rayyan A."/>
            <person name="Meyer T.E."/>
            <person name="Kyndt J.A."/>
        </authorList>
    </citation>
    <scope>NUCLEOTIDE SEQUENCE [LARGE SCALE GENOMIC DNA]</scope>
    <source>
        <strain evidence="3 4">FY</strain>
    </source>
</reference>
<keyword evidence="1" id="KW-0560">Oxidoreductase</keyword>
<dbReference type="PANTHER" id="PTHR13847:SF287">
    <property type="entry name" value="FAD-DEPENDENT OXIDOREDUCTASE DOMAIN-CONTAINING PROTEIN 1"/>
    <property type="match status" value="1"/>
</dbReference>
<dbReference type="PANTHER" id="PTHR13847">
    <property type="entry name" value="SARCOSINE DEHYDROGENASE-RELATED"/>
    <property type="match status" value="1"/>
</dbReference>
<organism evidence="3 4">
    <name type="scientific">Cereibacter sphaeroides</name>
    <name type="common">Rhodobacter sphaeroides</name>
    <dbReference type="NCBI Taxonomy" id="1063"/>
    <lineage>
        <taxon>Bacteria</taxon>
        <taxon>Pseudomonadati</taxon>
        <taxon>Pseudomonadota</taxon>
        <taxon>Alphaproteobacteria</taxon>
        <taxon>Rhodobacterales</taxon>
        <taxon>Paracoccaceae</taxon>
        <taxon>Cereibacter</taxon>
    </lineage>
</organism>
<evidence type="ECO:0000313" key="4">
    <source>
        <dbReference type="Proteomes" id="UP000266305"/>
    </source>
</evidence>
<proteinExistence type="predicted"/>
<evidence type="ECO:0000259" key="2">
    <source>
        <dbReference type="Pfam" id="PF01266"/>
    </source>
</evidence>
<dbReference type="AlphaFoldDB" id="A0AAX1UQC0"/>
<feature type="domain" description="FAD dependent oxidoreductase" evidence="2">
    <location>
        <begin position="16"/>
        <end position="346"/>
    </location>
</feature>
<comment type="caution">
    <text evidence="3">The sequence shown here is derived from an EMBL/GenBank/DDBJ whole genome shotgun (WGS) entry which is preliminary data.</text>
</comment>
<dbReference type="GO" id="GO:0016491">
    <property type="term" value="F:oxidoreductase activity"/>
    <property type="evidence" value="ECO:0007669"/>
    <property type="project" value="UniProtKB-KW"/>
</dbReference>
<protein>
    <submittedName>
        <fullName evidence="3">FAD-binding oxidoreductase</fullName>
    </submittedName>
</protein>
<dbReference type="Pfam" id="PF01266">
    <property type="entry name" value="DAO"/>
    <property type="match status" value="1"/>
</dbReference>
<dbReference type="GO" id="GO:0005737">
    <property type="term" value="C:cytoplasm"/>
    <property type="evidence" value="ECO:0007669"/>
    <property type="project" value="TreeGrafter"/>
</dbReference>
<dbReference type="Gene3D" id="3.30.9.10">
    <property type="entry name" value="D-Amino Acid Oxidase, subunit A, domain 2"/>
    <property type="match status" value="1"/>
</dbReference>
<dbReference type="Proteomes" id="UP000266305">
    <property type="component" value="Unassembled WGS sequence"/>
</dbReference>
<accession>A0AAX1UQC0</accession>